<dbReference type="AlphaFoldDB" id="A0A248LLR1"/>
<reference evidence="3" key="1">
    <citation type="submission" date="2017-06" db="EMBL/GenBank/DDBJ databases">
        <title>Whole genome sequence of Laribacter hongkongensis LHGZ1.</title>
        <authorList>
            <person name="Chen D."/>
            <person name="Wu H."/>
            <person name="Chen J."/>
        </authorList>
    </citation>
    <scope>NUCLEOTIDE SEQUENCE [LARGE SCALE GENOMIC DNA]</scope>
    <source>
        <strain evidence="3">LHGZ1</strain>
    </source>
</reference>
<feature type="chain" id="PRO_5012693183" evidence="1">
    <location>
        <begin position="23"/>
        <end position="184"/>
    </location>
</feature>
<dbReference type="InterPro" id="IPR008914">
    <property type="entry name" value="PEBP"/>
</dbReference>
<sequence>MKKVSVSLSALLLAGVLTQAQAAPALQLTSPDVSEGRPLAAAQVFNGMGCTGGNQSPALNWTNLPAGTKSLAVTAYDPDAPTGSGWWHWVVVNLPASTKGLPAGAATGKGLPAGALELRTDFGQPGYGGACPPPGHGMHRYQFTVWALSVDKLPLEASSSPAMAGFMIRQHALGQATLTGTYAR</sequence>
<dbReference type="Proteomes" id="UP000197424">
    <property type="component" value="Chromosome"/>
</dbReference>
<accession>A0A248LLR1</accession>
<keyword evidence="1" id="KW-0732">Signal</keyword>
<dbReference type="Pfam" id="PF01161">
    <property type="entry name" value="PBP"/>
    <property type="match status" value="1"/>
</dbReference>
<dbReference type="OrthoDB" id="9797506at2"/>
<gene>
    <name evidence="2" type="ORF">LHGZ1_2563</name>
</gene>
<dbReference type="PANTHER" id="PTHR30289:SF1">
    <property type="entry name" value="PEBP (PHOSPHATIDYLETHANOLAMINE-BINDING PROTEIN) FAMILY PROTEIN"/>
    <property type="match status" value="1"/>
</dbReference>
<feature type="signal peptide" evidence="1">
    <location>
        <begin position="1"/>
        <end position="22"/>
    </location>
</feature>
<proteinExistence type="predicted"/>
<dbReference type="InterPro" id="IPR036610">
    <property type="entry name" value="PEBP-like_sf"/>
</dbReference>
<dbReference type="PANTHER" id="PTHR30289">
    <property type="entry name" value="UNCHARACTERIZED PROTEIN YBCL-RELATED"/>
    <property type="match status" value="1"/>
</dbReference>
<dbReference type="InterPro" id="IPR005247">
    <property type="entry name" value="YbhB_YbcL/LppC-like"/>
</dbReference>
<dbReference type="Gene3D" id="3.90.280.10">
    <property type="entry name" value="PEBP-like"/>
    <property type="match status" value="1"/>
</dbReference>
<dbReference type="RefSeq" id="WP_088861991.1">
    <property type="nucleotide sequence ID" value="NZ_CP022115.1"/>
</dbReference>
<organism evidence="2 3">
    <name type="scientific">Laribacter hongkongensis</name>
    <dbReference type="NCBI Taxonomy" id="168471"/>
    <lineage>
        <taxon>Bacteria</taxon>
        <taxon>Pseudomonadati</taxon>
        <taxon>Pseudomonadota</taxon>
        <taxon>Betaproteobacteria</taxon>
        <taxon>Neisseriales</taxon>
        <taxon>Aquaspirillaceae</taxon>
        <taxon>Laribacter</taxon>
    </lineage>
</organism>
<protein>
    <submittedName>
        <fullName evidence="2">Raf kinase inhibitor-like protein, YbhB/YbcL family</fullName>
    </submittedName>
</protein>
<dbReference type="NCBIfam" id="TIGR00481">
    <property type="entry name" value="YbhB/YbcL family Raf kinase inhibitor-like protein"/>
    <property type="match status" value="1"/>
</dbReference>
<name>A0A248LLR1_9NEIS</name>
<evidence type="ECO:0000256" key="1">
    <source>
        <dbReference type="SAM" id="SignalP"/>
    </source>
</evidence>
<dbReference type="EMBL" id="CP022115">
    <property type="protein sequence ID" value="ASJ25394.1"/>
    <property type="molecule type" value="Genomic_DNA"/>
</dbReference>
<evidence type="ECO:0000313" key="2">
    <source>
        <dbReference type="EMBL" id="ASJ25394.1"/>
    </source>
</evidence>
<dbReference type="SUPFAM" id="SSF49777">
    <property type="entry name" value="PEBP-like"/>
    <property type="match status" value="1"/>
</dbReference>
<evidence type="ECO:0000313" key="3">
    <source>
        <dbReference type="Proteomes" id="UP000197424"/>
    </source>
</evidence>
<dbReference type="CDD" id="cd00865">
    <property type="entry name" value="PEBP_bact_arch"/>
    <property type="match status" value="1"/>
</dbReference>